<feature type="region of interest" description="Disordered" evidence="1">
    <location>
        <begin position="1"/>
        <end position="23"/>
    </location>
</feature>
<evidence type="ECO:0000313" key="2">
    <source>
        <dbReference type="EMBL" id="RCG21347.1"/>
    </source>
</evidence>
<dbReference type="RefSeq" id="WP_114022982.1">
    <property type="nucleotide sequence ID" value="NZ_QOIN01000046.1"/>
</dbReference>
<dbReference type="Proteomes" id="UP000252914">
    <property type="component" value="Unassembled WGS sequence"/>
</dbReference>
<accession>A0A367EVD2</accession>
<feature type="compositionally biased region" description="Basic and acidic residues" evidence="1">
    <location>
        <begin position="1"/>
        <end position="19"/>
    </location>
</feature>
<name>A0A367EVD2_9ACTN</name>
<dbReference type="AlphaFoldDB" id="A0A367EVD2"/>
<evidence type="ECO:0000256" key="1">
    <source>
        <dbReference type="SAM" id="MobiDB-lite"/>
    </source>
</evidence>
<keyword evidence="3" id="KW-1185">Reference proteome</keyword>
<gene>
    <name evidence="2" type="ORF">DTL70_18060</name>
</gene>
<reference evidence="2 3" key="1">
    <citation type="submission" date="2018-06" db="EMBL/GenBank/DDBJ databases">
        <title>Streptomyces reniochalinae sp. nov. and Streptomyces diacarnus sp. nov. from marine sponges.</title>
        <authorList>
            <person name="Li L."/>
        </authorList>
    </citation>
    <scope>NUCLEOTIDE SEQUENCE [LARGE SCALE GENOMIC DNA]</scope>
    <source>
        <strain evidence="2 3">LHW51701</strain>
    </source>
</reference>
<sequence>MEHPHIAADEAPPPRRSDRSGGQVDLDAVTDELYGLSPDDFTAAREQRAQQARQEGARELAEEIHRLRRPTLAAWSANLLAREQPEQARLLLGLGEALRQAHRDLDGAQLRELSARQHQVTARLAQEAAELAAQYGHRISETARREVTDTLHAALADPQAGRDWAAGRLDRPRAAPVGFTPGETEAGGAGGEPSGRASSKSDRSRDRGRNAGRKAGRDTARRREQLTRARERAREAERALETREGEHRAAREAADQAAERQEQAEQRLTGLRERLREAEGAQQRARSEVRTAQDRLRRAERSEEKARRKADDARGRADQLADGP</sequence>
<feature type="compositionally biased region" description="Basic and acidic residues" evidence="1">
    <location>
        <begin position="199"/>
        <end position="324"/>
    </location>
</feature>
<feature type="region of interest" description="Disordered" evidence="1">
    <location>
        <begin position="158"/>
        <end position="324"/>
    </location>
</feature>
<comment type="caution">
    <text evidence="2">The sequence shown here is derived from an EMBL/GenBank/DDBJ whole genome shotgun (WGS) entry which is preliminary data.</text>
</comment>
<protein>
    <submittedName>
        <fullName evidence="2">Uncharacterized protein</fullName>
    </submittedName>
</protein>
<evidence type="ECO:0000313" key="3">
    <source>
        <dbReference type="Proteomes" id="UP000252914"/>
    </source>
</evidence>
<proteinExistence type="predicted"/>
<dbReference type="Gene3D" id="1.20.120.330">
    <property type="entry name" value="Nucleotidyltransferases domain 2"/>
    <property type="match status" value="1"/>
</dbReference>
<organism evidence="2 3">
    <name type="scientific">Streptomyces diacarni</name>
    <dbReference type="NCBI Taxonomy" id="2800381"/>
    <lineage>
        <taxon>Bacteria</taxon>
        <taxon>Bacillati</taxon>
        <taxon>Actinomycetota</taxon>
        <taxon>Actinomycetes</taxon>
        <taxon>Kitasatosporales</taxon>
        <taxon>Streptomycetaceae</taxon>
        <taxon>Streptomyces</taxon>
    </lineage>
</organism>
<dbReference type="EMBL" id="QOIN01000046">
    <property type="protein sequence ID" value="RCG21347.1"/>
    <property type="molecule type" value="Genomic_DNA"/>
</dbReference>